<reference evidence="1" key="1">
    <citation type="journal article" date="2015" name="PLoS ONE">
        <title>Comprehensive Evaluation of Toxoplasma gondii VEG and Neospora caninum LIV Genomes with Tachyzoite Stage Transcriptome and Proteome Defines Novel Transcript Features.</title>
        <authorList>
            <person name="Ramaprasad A."/>
            <person name="Mourier T."/>
            <person name="Naeem R."/>
            <person name="Malas T.B."/>
            <person name="Moussa E."/>
            <person name="Panigrahi A."/>
            <person name="Vermont S.J."/>
            <person name="Otto T.D."/>
            <person name="Wastling J."/>
            <person name="Pain A."/>
        </authorList>
    </citation>
    <scope>NUCLEOTIDE SEQUENCE</scope>
    <source>
        <strain evidence="1">VEG</strain>
    </source>
</reference>
<evidence type="ECO:0008006" key="2">
    <source>
        <dbReference type="Google" id="ProtNLM"/>
    </source>
</evidence>
<proteinExistence type="predicted"/>
<dbReference type="AlphaFoldDB" id="A0A0F7V8T0"/>
<dbReference type="EMBL" id="LN714501">
    <property type="protein sequence ID" value="CEL77649.1"/>
    <property type="molecule type" value="Genomic_DNA"/>
</dbReference>
<name>A0A0F7V8T0_TOXGV</name>
<protein>
    <recommendedName>
        <fullName evidence="2">F-box domain-containing protein</fullName>
    </recommendedName>
</protein>
<organism evidence="1">
    <name type="scientific">Toxoplasma gondii (strain ATCC 50861 / VEG)</name>
    <dbReference type="NCBI Taxonomy" id="432359"/>
    <lineage>
        <taxon>Eukaryota</taxon>
        <taxon>Sar</taxon>
        <taxon>Alveolata</taxon>
        <taxon>Apicomplexa</taxon>
        <taxon>Conoidasida</taxon>
        <taxon>Coccidia</taxon>
        <taxon>Eucoccidiorida</taxon>
        <taxon>Eimeriorina</taxon>
        <taxon>Sarcocystidae</taxon>
        <taxon>Toxoplasma</taxon>
    </lineage>
</organism>
<gene>
    <name evidence="1" type="ORF">BN1205_099275</name>
</gene>
<sequence length="712" mass="80712">MSAEALDSNCFALLTSFLYVNELAVLRRVCRSFAIRLGDPKSFAFLVSQPQAIQFPAQWYEEREVCGARIQPNETEKESQLAQKATEERIVGDEKESQMATWPHCGQGLPKCEAAVESFEKESIRACVTLGDRERVWEQEGDRVTCERHRKATSFLNEYLSVRPCGLRQLSIHWTGGVSWSLCDTFRRLLTTAAPTLETLSTVGSTLTMWRCAWPLELVFPRLTQLIIASDCGNSHVRYYQDCLDWHFLSRCQFPACKGLRWFDSFVWDGDDDDIPWHEIVLHQLNCLFSLLSSMGELRHLAFTADSRYTITHVLVYLASRPFCTVEELEIVPATRNCDALERDWLLPQTYFGNSVFDGVSATIQSVRQICFVLNDCELHEFVQTGILAFVERVCPRGHLLLAGTVRLSMSERRTEGTEGCRCARRHRHRLRQRICEHSRCRCVTSGHVKEFIQSQSIAELHFHVLGTECPASVTVTLSRPGVTYPTAENASFQRCTLVPSTVSLEVARPLARLPPCLSQHIKEITQLLPGILLRLEGDRRHMDQLVNMPGFFRNLVGLEIGLSGGQPRAPNEELLALASKYGRWQARVVRLHDLWKWRAGESSSAEAQGVLGRLLDSLVHDACPNVSVIEYRLVGPASWQRESGVQRGIPALSENMLRGFCLHQRIDIQIAGVVDARQLGRTTGHVTVLVYRRRQRPGAEFEKQGCFRFPL</sequence>
<evidence type="ECO:0000313" key="1">
    <source>
        <dbReference type="EMBL" id="CEL77649.1"/>
    </source>
</evidence>
<accession>A0A0F7V8T0</accession>